<dbReference type="GO" id="GO:0110051">
    <property type="term" value="P:metabolite repair"/>
    <property type="evidence" value="ECO:0007669"/>
    <property type="project" value="TreeGrafter"/>
</dbReference>
<dbReference type="Gene3D" id="3.40.1190.20">
    <property type="match status" value="1"/>
</dbReference>
<keyword evidence="1 6" id="KW-0547">Nucleotide-binding</keyword>
<evidence type="ECO:0000256" key="4">
    <source>
        <dbReference type="ARBA" id="ARBA00023027"/>
    </source>
</evidence>
<dbReference type="InterPro" id="IPR029056">
    <property type="entry name" value="Ribokinase-like"/>
</dbReference>
<dbReference type="PANTHER" id="PTHR12592:SF0">
    <property type="entry name" value="ATP-DEPENDENT (S)-NAD(P)H-HYDRATE DEHYDRATASE"/>
    <property type="match status" value="1"/>
</dbReference>
<name>A0AB38YGZ5_9GAMM</name>
<comment type="catalytic activity">
    <reaction evidence="6">
        <text>(6S)-NADPHX + ADP = AMP + phosphate + NADPH + H(+)</text>
        <dbReference type="Rhea" id="RHEA:32235"/>
        <dbReference type="ChEBI" id="CHEBI:15378"/>
        <dbReference type="ChEBI" id="CHEBI:43474"/>
        <dbReference type="ChEBI" id="CHEBI:57783"/>
        <dbReference type="ChEBI" id="CHEBI:64076"/>
        <dbReference type="ChEBI" id="CHEBI:456215"/>
        <dbReference type="ChEBI" id="CHEBI:456216"/>
        <dbReference type="EC" id="4.2.1.136"/>
    </reaction>
</comment>
<dbReference type="EC" id="4.2.1.136" evidence="6"/>
<comment type="catalytic activity">
    <reaction evidence="6">
        <text>(6S)-NADHX + ADP = AMP + phosphate + NADH + H(+)</text>
        <dbReference type="Rhea" id="RHEA:32223"/>
        <dbReference type="ChEBI" id="CHEBI:15378"/>
        <dbReference type="ChEBI" id="CHEBI:43474"/>
        <dbReference type="ChEBI" id="CHEBI:57945"/>
        <dbReference type="ChEBI" id="CHEBI:64074"/>
        <dbReference type="ChEBI" id="CHEBI:456215"/>
        <dbReference type="ChEBI" id="CHEBI:456216"/>
        <dbReference type="EC" id="4.2.1.136"/>
    </reaction>
</comment>
<feature type="binding site" evidence="6">
    <location>
        <position position="229"/>
    </location>
    <ligand>
        <name>(6S)-NADPHX</name>
        <dbReference type="ChEBI" id="CHEBI:64076"/>
    </ligand>
</feature>
<evidence type="ECO:0000259" key="8">
    <source>
        <dbReference type="PROSITE" id="PS51383"/>
    </source>
</evidence>
<dbReference type="PANTHER" id="PTHR12592">
    <property type="entry name" value="ATP-DEPENDENT (S)-NAD(P)H-HYDRATE DEHYDRATASE FAMILY MEMBER"/>
    <property type="match status" value="1"/>
</dbReference>
<feature type="binding site" evidence="6">
    <location>
        <position position="163"/>
    </location>
    <ligand>
        <name>(6S)-NADPHX</name>
        <dbReference type="ChEBI" id="CHEBI:64076"/>
    </ligand>
</feature>
<sequence>MPLNQDPQRDIHQGPTTEPNGQPIPFSSPRPRAAHKGNFGHIMVVGGHSGMAGAARMAGEACLRVGAGRVTVAVHPDSRLLAGAGRPELMVHGIAHPEVLGSALDSMSHLLVGPGLGQDDWSEYMWHEALSTDKPLLLDADGLNWLARHTKQRLPTAFIGTPHPGEAARLLDCSVRDIEADRLAALLALHQRYGGIWVLKGAGSLIGDGEHAYLNDSGNPGMASAGMGDVLAGVVIGLWAQGLAPLDAARCGVYGHGWAGDQTAVNAGERGILATDLLPWLQRWVNQSV</sequence>
<dbReference type="AlphaFoldDB" id="A0AB38YGZ5"/>
<keyword evidence="3 6" id="KW-0521">NADP</keyword>
<evidence type="ECO:0000256" key="3">
    <source>
        <dbReference type="ARBA" id="ARBA00022857"/>
    </source>
</evidence>
<dbReference type="RefSeq" id="WP_304995960.1">
    <property type="nucleotide sequence ID" value="NZ_CP101717.1"/>
</dbReference>
<dbReference type="InterPro" id="IPR017953">
    <property type="entry name" value="Carbohydrate_kinase_pred_CS"/>
</dbReference>
<dbReference type="GO" id="GO:0005524">
    <property type="term" value="F:ATP binding"/>
    <property type="evidence" value="ECO:0007669"/>
    <property type="project" value="UniProtKB-KW"/>
</dbReference>
<dbReference type="CDD" id="cd01171">
    <property type="entry name" value="YXKO-related"/>
    <property type="match status" value="1"/>
</dbReference>
<dbReference type="NCBIfam" id="TIGR00196">
    <property type="entry name" value="yjeF_cterm"/>
    <property type="match status" value="1"/>
</dbReference>
<feature type="region of interest" description="Disordered" evidence="7">
    <location>
        <begin position="1"/>
        <end position="35"/>
    </location>
</feature>
<dbReference type="EMBL" id="CP101717">
    <property type="protein sequence ID" value="WLD58674.1"/>
    <property type="molecule type" value="Genomic_DNA"/>
</dbReference>
<evidence type="ECO:0000256" key="7">
    <source>
        <dbReference type="SAM" id="MobiDB-lite"/>
    </source>
</evidence>
<dbReference type="GO" id="GO:0052856">
    <property type="term" value="F:NAD(P)HX epimerase activity"/>
    <property type="evidence" value="ECO:0007669"/>
    <property type="project" value="TreeGrafter"/>
</dbReference>
<dbReference type="GO" id="GO:0052855">
    <property type="term" value="F:ADP-dependent NAD(P)H-hydrate dehydratase activity"/>
    <property type="evidence" value="ECO:0007669"/>
    <property type="project" value="UniProtKB-UniRule"/>
</dbReference>
<proteinExistence type="inferred from homology"/>
<comment type="similarity">
    <text evidence="6">Belongs to the NnrD/CARKD family.</text>
</comment>
<evidence type="ECO:0000256" key="1">
    <source>
        <dbReference type="ARBA" id="ARBA00022741"/>
    </source>
</evidence>
<keyword evidence="4 6" id="KW-0520">NAD</keyword>
<reference evidence="9" key="1">
    <citation type="submission" date="2022-07" db="EMBL/GenBank/DDBJ databases">
        <title>Complete genome sequence of Salinispirillum sp. LH10-3-1 capable of multiple carbohydrate inversion isolated from a soda lake.</title>
        <authorList>
            <person name="Liu J."/>
            <person name="Zhai Y."/>
            <person name="Zhang H."/>
            <person name="Yang H."/>
            <person name="Qu J."/>
            <person name="Li J."/>
        </authorList>
    </citation>
    <scope>NUCLEOTIDE SEQUENCE</scope>
    <source>
        <strain evidence="9">LH 10-3-1</strain>
    </source>
</reference>
<accession>A0AB38YGZ5</accession>
<dbReference type="PROSITE" id="PS01050">
    <property type="entry name" value="YJEF_C_2"/>
    <property type="match status" value="1"/>
</dbReference>
<evidence type="ECO:0000313" key="9">
    <source>
        <dbReference type="EMBL" id="WLD58674.1"/>
    </source>
</evidence>
<feature type="binding site" evidence="6">
    <location>
        <position position="228"/>
    </location>
    <ligand>
        <name>AMP</name>
        <dbReference type="ChEBI" id="CHEBI:456215"/>
    </ligand>
</feature>
<protein>
    <recommendedName>
        <fullName evidence="6">ADP-dependent (S)-NAD(P)H-hydrate dehydratase</fullName>
        <ecNumber evidence="6">4.2.1.136</ecNumber>
    </recommendedName>
    <alternativeName>
        <fullName evidence="6">ADP-dependent NAD(P)HX dehydratase</fullName>
    </alternativeName>
</protein>
<dbReference type="PROSITE" id="PS51383">
    <property type="entry name" value="YJEF_C_3"/>
    <property type="match status" value="1"/>
</dbReference>
<dbReference type="GO" id="GO:0046496">
    <property type="term" value="P:nicotinamide nucleotide metabolic process"/>
    <property type="evidence" value="ECO:0007669"/>
    <property type="project" value="UniProtKB-UniRule"/>
</dbReference>
<organism evidence="9">
    <name type="scientific">Salinispirillum sp. LH 10-3-1</name>
    <dbReference type="NCBI Taxonomy" id="2952525"/>
    <lineage>
        <taxon>Bacteria</taxon>
        <taxon>Pseudomonadati</taxon>
        <taxon>Pseudomonadota</taxon>
        <taxon>Gammaproteobacteria</taxon>
        <taxon>Oceanospirillales</taxon>
        <taxon>Saccharospirillaceae</taxon>
        <taxon>Salinispirillum</taxon>
    </lineage>
</organism>
<evidence type="ECO:0000256" key="5">
    <source>
        <dbReference type="ARBA" id="ARBA00023239"/>
    </source>
</evidence>
<gene>
    <name evidence="6" type="primary">nnrD</name>
    <name evidence="9" type="ORF">NFC81_02485</name>
</gene>
<comment type="function">
    <text evidence="6">Catalyzes the dehydration of the S-form of NAD(P)HX at the expense of ADP, which is converted to AMP. Together with NAD(P)HX epimerase, which catalyzes the epimerization of the S- and R-forms, the enzyme allows the repair of both epimers of NAD(P)HX, a damaged form of NAD(P)H that is a result of enzymatic or heat-dependent hydration.</text>
</comment>
<dbReference type="HAMAP" id="MF_01965">
    <property type="entry name" value="NADHX_dehydratase"/>
    <property type="match status" value="1"/>
</dbReference>
<dbReference type="SUPFAM" id="SSF53613">
    <property type="entry name" value="Ribokinase-like"/>
    <property type="match status" value="1"/>
</dbReference>
<feature type="binding site" evidence="6">
    <location>
        <begin position="200"/>
        <end position="204"/>
    </location>
    <ligand>
        <name>AMP</name>
        <dbReference type="ChEBI" id="CHEBI:456215"/>
    </ligand>
</feature>
<feature type="binding site" evidence="6">
    <location>
        <position position="115"/>
    </location>
    <ligand>
        <name>(6S)-NADPHX</name>
        <dbReference type="ChEBI" id="CHEBI:64076"/>
    </ligand>
</feature>
<dbReference type="Pfam" id="PF01256">
    <property type="entry name" value="Carb_kinase"/>
    <property type="match status" value="1"/>
</dbReference>
<feature type="domain" description="YjeF C-terminal" evidence="8">
    <location>
        <begin position="19"/>
        <end position="288"/>
    </location>
</feature>
<feature type="binding site" evidence="6">
    <location>
        <position position="54"/>
    </location>
    <ligand>
        <name>(6S)-NADPHX</name>
        <dbReference type="ChEBI" id="CHEBI:64076"/>
    </ligand>
</feature>
<keyword evidence="2 6" id="KW-0067">ATP-binding</keyword>
<evidence type="ECO:0000256" key="2">
    <source>
        <dbReference type="ARBA" id="ARBA00022840"/>
    </source>
</evidence>
<comment type="subunit">
    <text evidence="6">Homotetramer.</text>
</comment>
<comment type="cofactor">
    <cofactor evidence="6">
        <name>Mg(2+)</name>
        <dbReference type="ChEBI" id="CHEBI:18420"/>
    </cofactor>
</comment>
<keyword evidence="5 6" id="KW-0456">Lyase</keyword>
<evidence type="ECO:0000256" key="6">
    <source>
        <dbReference type="HAMAP-Rule" id="MF_01965"/>
    </source>
</evidence>
<dbReference type="InterPro" id="IPR000631">
    <property type="entry name" value="CARKD"/>
</dbReference>